<dbReference type="PANTHER" id="PTHR42700">
    <property type="entry name" value="SULFATE ADENYLYLTRANSFERASE"/>
    <property type="match status" value="1"/>
</dbReference>
<evidence type="ECO:0000256" key="1">
    <source>
        <dbReference type="ARBA" id="ARBA00022679"/>
    </source>
</evidence>
<dbReference type="PANTHER" id="PTHR42700:SF1">
    <property type="entry name" value="SULFATE ADENYLYLTRANSFERASE"/>
    <property type="match status" value="1"/>
</dbReference>
<dbReference type="InterPro" id="IPR050512">
    <property type="entry name" value="Sulf_AdTrans/APS_kinase"/>
</dbReference>
<dbReference type="FunFam" id="3.10.400.10:FF:000003">
    <property type="entry name" value="Sulfate adenylyltransferase"/>
    <property type="match status" value="1"/>
</dbReference>
<gene>
    <name evidence="3" type="ORF">PsYK624_163980</name>
</gene>
<reference evidence="3 4" key="1">
    <citation type="submission" date="2021-08" db="EMBL/GenBank/DDBJ databases">
        <title>Draft Genome Sequence of Phanerochaete sordida strain YK-624.</title>
        <authorList>
            <person name="Mori T."/>
            <person name="Dohra H."/>
            <person name="Suzuki T."/>
            <person name="Kawagishi H."/>
            <person name="Hirai H."/>
        </authorList>
    </citation>
    <scope>NUCLEOTIDE SEQUENCE [LARGE SCALE GENOMIC DNA]</scope>
    <source>
        <strain evidence="3 4">YK-624</strain>
    </source>
</reference>
<dbReference type="GO" id="GO:0004781">
    <property type="term" value="F:sulfate adenylyltransferase (ATP) activity"/>
    <property type="evidence" value="ECO:0007669"/>
    <property type="project" value="TreeGrafter"/>
</dbReference>
<name>A0A9P3GS74_9APHY</name>
<evidence type="ECO:0000313" key="4">
    <source>
        <dbReference type="Proteomes" id="UP000703269"/>
    </source>
</evidence>
<dbReference type="GO" id="GO:0010134">
    <property type="term" value="P:sulfate assimilation via adenylyl sulfate reduction"/>
    <property type="evidence" value="ECO:0007669"/>
    <property type="project" value="TreeGrafter"/>
</dbReference>
<dbReference type="Proteomes" id="UP000703269">
    <property type="component" value="Unassembled WGS sequence"/>
</dbReference>
<dbReference type="EMBL" id="BPQB01000134">
    <property type="protein sequence ID" value="GJF00119.1"/>
    <property type="molecule type" value="Genomic_DNA"/>
</dbReference>
<dbReference type="GO" id="GO:0019379">
    <property type="term" value="P:sulfate assimilation, phosphoadenylyl sulfate reduction by phosphoadenylyl-sulfate reductase (thioredoxin)"/>
    <property type="evidence" value="ECO:0007669"/>
    <property type="project" value="TreeGrafter"/>
</dbReference>
<protein>
    <submittedName>
        <fullName evidence="3">ATP-sulfurylase</fullName>
    </submittedName>
</protein>
<dbReference type="AlphaFoldDB" id="A0A9P3GS74"/>
<comment type="caution">
    <text evidence="3">The sequence shown here is derived from an EMBL/GenBank/DDBJ whole genome shotgun (WGS) entry which is preliminary data.</text>
</comment>
<dbReference type="InterPro" id="IPR025980">
    <property type="entry name" value="ATP-Sase_PUA-like_dom"/>
</dbReference>
<dbReference type="Gene3D" id="3.10.400.10">
    <property type="entry name" value="Sulfate adenylyltransferase"/>
    <property type="match status" value="1"/>
</dbReference>
<accession>A0A9P3GS74</accession>
<dbReference type="OrthoDB" id="468at2759"/>
<organism evidence="3 4">
    <name type="scientific">Phanerochaete sordida</name>
    <dbReference type="NCBI Taxonomy" id="48140"/>
    <lineage>
        <taxon>Eukaryota</taxon>
        <taxon>Fungi</taxon>
        <taxon>Dikarya</taxon>
        <taxon>Basidiomycota</taxon>
        <taxon>Agaricomycotina</taxon>
        <taxon>Agaricomycetes</taxon>
        <taxon>Polyporales</taxon>
        <taxon>Phanerochaetaceae</taxon>
        <taxon>Phanerochaete</taxon>
    </lineage>
</organism>
<feature type="non-terminal residue" evidence="3">
    <location>
        <position position="177"/>
    </location>
</feature>
<keyword evidence="1" id="KW-0808">Transferase</keyword>
<dbReference type="InterPro" id="IPR015947">
    <property type="entry name" value="PUA-like_sf"/>
</dbReference>
<proteinExistence type="predicted"/>
<sequence length="177" mass="19414">MNAPHGGILKDLVARDAPIHDQLKAEAETLPDITLTERQLCDLELILNGGFSPLEGFMNEADYKSIVDTLRLADGALFAMPINLDVSQEDIAAKNIAPGARLALRDPRDDEALAIITVDDVYQPDRVKEAVQVFGADDPAHPAVAYLRNTVQDYYVGGKVQAIQLPTHFDYVDLRCT</sequence>
<dbReference type="SUPFAM" id="SSF88697">
    <property type="entry name" value="PUA domain-like"/>
    <property type="match status" value="1"/>
</dbReference>
<dbReference type="Pfam" id="PF14306">
    <property type="entry name" value="PUA_2"/>
    <property type="match status" value="1"/>
</dbReference>
<keyword evidence="4" id="KW-1185">Reference proteome</keyword>
<feature type="domain" description="ATP-sulfurylase PUA-like" evidence="2">
    <location>
        <begin position="3"/>
        <end position="164"/>
    </location>
</feature>
<evidence type="ECO:0000259" key="2">
    <source>
        <dbReference type="Pfam" id="PF14306"/>
    </source>
</evidence>
<evidence type="ECO:0000313" key="3">
    <source>
        <dbReference type="EMBL" id="GJF00119.1"/>
    </source>
</evidence>
<dbReference type="GO" id="GO:0005737">
    <property type="term" value="C:cytoplasm"/>
    <property type="evidence" value="ECO:0007669"/>
    <property type="project" value="TreeGrafter"/>
</dbReference>